<protein>
    <submittedName>
        <fullName evidence="3">Transposase</fullName>
    </submittedName>
</protein>
<dbReference type="SUPFAM" id="SSF46689">
    <property type="entry name" value="Homeodomain-like"/>
    <property type="match status" value="1"/>
</dbReference>
<dbReference type="PANTHER" id="PTHR33215:SF13">
    <property type="entry name" value="PROTEIN DISTAL ANTENNA"/>
    <property type="match status" value="1"/>
</dbReference>
<dbReference type="EMBL" id="SSGD01000073">
    <property type="protein sequence ID" value="TXI55060.1"/>
    <property type="molecule type" value="Genomic_DNA"/>
</dbReference>
<name>A0A5C7Y026_9MYCO</name>
<dbReference type="Proteomes" id="UP000321797">
    <property type="component" value="Unassembled WGS sequence"/>
</dbReference>
<dbReference type="GO" id="GO:0003677">
    <property type="term" value="F:DNA binding"/>
    <property type="evidence" value="ECO:0007669"/>
    <property type="project" value="InterPro"/>
</dbReference>
<dbReference type="Pfam" id="PF01527">
    <property type="entry name" value="HTH_Tnp_1"/>
    <property type="match status" value="1"/>
</dbReference>
<dbReference type="EMBL" id="SSGD01000110">
    <property type="protein sequence ID" value="TXI53266.1"/>
    <property type="molecule type" value="Genomic_DNA"/>
</dbReference>
<dbReference type="RefSeq" id="WP_276761155.1">
    <property type="nucleotide sequence ID" value="NZ_SSGD01000073.1"/>
</dbReference>
<evidence type="ECO:0000313" key="1">
    <source>
        <dbReference type="EMBL" id="TXI51858.1"/>
    </source>
</evidence>
<evidence type="ECO:0000313" key="3">
    <source>
        <dbReference type="EMBL" id="TXI55060.1"/>
    </source>
</evidence>
<dbReference type="InterPro" id="IPR002514">
    <property type="entry name" value="Transposase_8"/>
</dbReference>
<gene>
    <name evidence="3" type="ORF">E6Q54_13125</name>
    <name evidence="2" type="ORF">E6Q54_16980</name>
    <name evidence="1" type="ORF">E6Q54_19590</name>
</gene>
<proteinExistence type="predicted"/>
<evidence type="ECO:0000313" key="2">
    <source>
        <dbReference type="EMBL" id="TXI53266.1"/>
    </source>
</evidence>
<dbReference type="InterPro" id="IPR009057">
    <property type="entry name" value="Homeodomain-like_sf"/>
</dbReference>
<dbReference type="PANTHER" id="PTHR33215">
    <property type="entry name" value="PROTEIN DISTAL ANTENNA"/>
    <property type="match status" value="1"/>
</dbReference>
<sequence length="65" mass="7181">MTTTSPRRDRRSFTDEFKADAVAMVLELGRSRADVARDLDINESTLGRWVAKKLGTEGTGSGSHR</sequence>
<dbReference type="GO" id="GO:0006313">
    <property type="term" value="P:DNA transposition"/>
    <property type="evidence" value="ECO:0007669"/>
    <property type="project" value="InterPro"/>
</dbReference>
<dbReference type="GO" id="GO:0004803">
    <property type="term" value="F:transposase activity"/>
    <property type="evidence" value="ECO:0007669"/>
    <property type="project" value="InterPro"/>
</dbReference>
<dbReference type="AlphaFoldDB" id="A0A5C7Y026"/>
<organism evidence="3 4">
    <name type="scientific">Mycolicibacter arupensis</name>
    <dbReference type="NCBI Taxonomy" id="342002"/>
    <lineage>
        <taxon>Bacteria</taxon>
        <taxon>Bacillati</taxon>
        <taxon>Actinomycetota</taxon>
        <taxon>Actinomycetes</taxon>
        <taxon>Mycobacteriales</taxon>
        <taxon>Mycobacteriaceae</taxon>
        <taxon>Mycolicibacter</taxon>
    </lineage>
</organism>
<evidence type="ECO:0000313" key="4">
    <source>
        <dbReference type="Proteomes" id="UP000321797"/>
    </source>
</evidence>
<dbReference type="EMBL" id="SSGD01000137">
    <property type="protein sequence ID" value="TXI51858.1"/>
    <property type="molecule type" value="Genomic_DNA"/>
</dbReference>
<feature type="non-terminal residue" evidence="3">
    <location>
        <position position="65"/>
    </location>
</feature>
<comment type="caution">
    <text evidence="3">The sequence shown here is derived from an EMBL/GenBank/DDBJ whole genome shotgun (WGS) entry which is preliminary data.</text>
</comment>
<dbReference type="Gene3D" id="1.10.10.60">
    <property type="entry name" value="Homeodomain-like"/>
    <property type="match status" value="1"/>
</dbReference>
<accession>A0A5C7Y026</accession>
<dbReference type="InterPro" id="IPR051839">
    <property type="entry name" value="RD_transcriptional_regulator"/>
</dbReference>
<reference evidence="3 4" key="1">
    <citation type="submission" date="2018-09" db="EMBL/GenBank/DDBJ databases">
        <title>Metagenome Assembled Genomes from an Advanced Water Purification Facility.</title>
        <authorList>
            <person name="Stamps B.W."/>
            <person name="Spear J.R."/>
        </authorList>
    </citation>
    <scope>NUCLEOTIDE SEQUENCE [LARGE SCALE GENOMIC DNA]</scope>
    <source>
        <strain evidence="3">Bin_29_2</strain>
    </source>
</reference>